<reference evidence="2 3" key="1">
    <citation type="journal article" date="2016" name="Nat. Commun.">
        <title>Thousands of microbial genomes shed light on interconnected biogeochemical processes in an aquifer system.</title>
        <authorList>
            <person name="Anantharaman K."/>
            <person name="Brown C.T."/>
            <person name="Hug L.A."/>
            <person name="Sharon I."/>
            <person name="Castelle C.J."/>
            <person name="Probst A.J."/>
            <person name="Thomas B.C."/>
            <person name="Singh A."/>
            <person name="Wilkins M.J."/>
            <person name="Karaoz U."/>
            <person name="Brodie E.L."/>
            <person name="Williams K.H."/>
            <person name="Hubbard S.S."/>
            <person name="Banfield J.F."/>
        </authorList>
    </citation>
    <scope>NUCLEOTIDE SEQUENCE [LARGE SCALE GENOMIC DNA]</scope>
</reference>
<accession>A0A1F6G4W3</accession>
<dbReference type="AlphaFoldDB" id="A0A1F6G4W3"/>
<gene>
    <name evidence="2" type="ORF">A2609_02615</name>
</gene>
<dbReference type="Proteomes" id="UP000176867">
    <property type="component" value="Unassembled WGS sequence"/>
</dbReference>
<evidence type="ECO:0000313" key="3">
    <source>
        <dbReference type="Proteomes" id="UP000176867"/>
    </source>
</evidence>
<evidence type="ECO:0000313" key="2">
    <source>
        <dbReference type="EMBL" id="OGG93149.1"/>
    </source>
</evidence>
<sequence>MNEKQPASKPIEAPRTAAEEIEREENERYEWWMANNPTAEVAQASPETNAEKAAKAECEEMMDSFEQTYDLEALRAITQFDSKEERESSIRQPALDALSIIFKRMKDLSDQGTFLRETRKALGVRYEKLSNAVGNITEDKDGKIFDIVVHNRRTPFPGDQLS</sequence>
<dbReference type="STRING" id="1798533.A2609_02615"/>
<comment type="caution">
    <text evidence="2">The sequence shown here is derived from an EMBL/GenBank/DDBJ whole genome shotgun (WGS) entry which is preliminary data.</text>
</comment>
<evidence type="ECO:0000256" key="1">
    <source>
        <dbReference type="SAM" id="MobiDB-lite"/>
    </source>
</evidence>
<feature type="compositionally biased region" description="Basic and acidic residues" evidence="1">
    <location>
        <begin position="17"/>
        <end position="26"/>
    </location>
</feature>
<protein>
    <submittedName>
        <fullName evidence="2">Uncharacterized protein</fullName>
    </submittedName>
</protein>
<dbReference type="EMBL" id="MFMU01000013">
    <property type="protein sequence ID" value="OGG93149.1"/>
    <property type="molecule type" value="Genomic_DNA"/>
</dbReference>
<proteinExistence type="predicted"/>
<organism evidence="2 3">
    <name type="scientific">Candidatus Kaiserbacteria bacterium RIFOXYD1_FULL_47_14</name>
    <dbReference type="NCBI Taxonomy" id="1798533"/>
    <lineage>
        <taxon>Bacteria</taxon>
        <taxon>Candidatus Kaiseribacteriota</taxon>
    </lineage>
</organism>
<feature type="region of interest" description="Disordered" evidence="1">
    <location>
        <begin position="1"/>
        <end position="26"/>
    </location>
</feature>
<name>A0A1F6G4W3_9BACT</name>